<feature type="transmembrane region" description="Helical" evidence="10">
    <location>
        <begin position="42"/>
        <end position="60"/>
    </location>
</feature>
<dbReference type="PANTHER" id="PTHR12714">
    <property type="entry name" value="PROTEIN-S ISOPRENYLCYSTEINE O-METHYLTRANSFERASE"/>
    <property type="match status" value="1"/>
</dbReference>
<organism evidence="11 12">
    <name type="scientific">Hebeloma cylindrosporum</name>
    <dbReference type="NCBI Taxonomy" id="76867"/>
    <lineage>
        <taxon>Eukaryota</taxon>
        <taxon>Fungi</taxon>
        <taxon>Dikarya</taxon>
        <taxon>Basidiomycota</taxon>
        <taxon>Agaricomycotina</taxon>
        <taxon>Agaricomycetes</taxon>
        <taxon>Agaricomycetidae</taxon>
        <taxon>Agaricales</taxon>
        <taxon>Agaricineae</taxon>
        <taxon>Hymenogastraceae</taxon>
        <taxon>Hebeloma</taxon>
    </lineage>
</organism>
<dbReference type="Gene3D" id="1.20.120.1630">
    <property type="match status" value="1"/>
</dbReference>
<feature type="transmembrane region" description="Helical" evidence="10">
    <location>
        <begin position="72"/>
        <end position="90"/>
    </location>
</feature>
<accession>A0A0C3CBA8</accession>
<evidence type="ECO:0000256" key="8">
    <source>
        <dbReference type="ARBA" id="ARBA00022989"/>
    </source>
</evidence>
<dbReference type="GO" id="GO:0032259">
    <property type="term" value="P:methylation"/>
    <property type="evidence" value="ECO:0007669"/>
    <property type="project" value="UniProtKB-KW"/>
</dbReference>
<keyword evidence="8 10" id="KW-1133">Transmembrane helix</keyword>
<keyword evidence="6 10" id="KW-0949">S-adenosyl-L-methionine</keyword>
<evidence type="ECO:0000256" key="5">
    <source>
        <dbReference type="ARBA" id="ARBA00022679"/>
    </source>
</evidence>
<proteinExistence type="inferred from homology"/>
<protein>
    <recommendedName>
        <fullName evidence="3 10">Protein-S-isoprenylcysteine O-methyltransferase</fullName>
        <ecNumber evidence="3 10">2.1.1.100</ecNumber>
    </recommendedName>
</protein>
<evidence type="ECO:0000256" key="3">
    <source>
        <dbReference type="ARBA" id="ARBA00012151"/>
    </source>
</evidence>
<comment type="subcellular location">
    <subcellularLocation>
        <location evidence="10">Endoplasmic reticulum membrane</location>
        <topology evidence="10">Multi-pass membrane protein</topology>
    </subcellularLocation>
    <subcellularLocation>
        <location evidence="1">Membrane</location>
        <topology evidence="1">Multi-pass membrane protein</topology>
    </subcellularLocation>
</comment>
<evidence type="ECO:0000256" key="6">
    <source>
        <dbReference type="ARBA" id="ARBA00022691"/>
    </source>
</evidence>
<dbReference type="GO" id="GO:0005789">
    <property type="term" value="C:endoplasmic reticulum membrane"/>
    <property type="evidence" value="ECO:0007669"/>
    <property type="project" value="UniProtKB-SubCell"/>
</dbReference>
<reference evidence="11 12" key="1">
    <citation type="submission" date="2014-04" db="EMBL/GenBank/DDBJ databases">
        <authorList>
            <consortium name="DOE Joint Genome Institute"/>
            <person name="Kuo A."/>
            <person name="Gay G."/>
            <person name="Dore J."/>
            <person name="Kohler A."/>
            <person name="Nagy L.G."/>
            <person name="Floudas D."/>
            <person name="Copeland A."/>
            <person name="Barry K.W."/>
            <person name="Cichocki N."/>
            <person name="Veneault-Fourrey C."/>
            <person name="LaButti K."/>
            <person name="Lindquist E.A."/>
            <person name="Lipzen A."/>
            <person name="Lundell T."/>
            <person name="Morin E."/>
            <person name="Murat C."/>
            <person name="Sun H."/>
            <person name="Tunlid A."/>
            <person name="Henrissat B."/>
            <person name="Grigoriev I.V."/>
            <person name="Hibbett D.S."/>
            <person name="Martin F."/>
            <person name="Nordberg H.P."/>
            <person name="Cantor M.N."/>
            <person name="Hua S.X."/>
        </authorList>
    </citation>
    <scope>NUCLEOTIDE SEQUENCE [LARGE SCALE GENOMIC DNA]</scope>
    <source>
        <strain evidence="12">h7</strain>
    </source>
</reference>
<keyword evidence="9 10" id="KW-0472">Membrane</keyword>
<dbReference type="HOGENOM" id="CLU_065200_0_2_1"/>
<evidence type="ECO:0000313" key="12">
    <source>
        <dbReference type="Proteomes" id="UP000053424"/>
    </source>
</evidence>
<keyword evidence="10" id="KW-0256">Endoplasmic reticulum</keyword>
<evidence type="ECO:0000256" key="1">
    <source>
        <dbReference type="ARBA" id="ARBA00004141"/>
    </source>
</evidence>
<dbReference type="InterPro" id="IPR007269">
    <property type="entry name" value="ICMT_MeTrfase"/>
</dbReference>
<feature type="transmembrane region" description="Helical" evidence="10">
    <location>
        <begin position="200"/>
        <end position="225"/>
    </location>
</feature>
<dbReference type="EC" id="2.1.1.100" evidence="3 10"/>
<dbReference type="EMBL" id="KN831771">
    <property type="protein sequence ID" value="KIM46080.1"/>
    <property type="molecule type" value="Genomic_DNA"/>
</dbReference>
<dbReference type="Proteomes" id="UP000053424">
    <property type="component" value="Unassembled WGS sequence"/>
</dbReference>
<evidence type="ECO:0000256" key="10">
    <source>
        <dbReference type="RuleBase" id="RU362022"/>
    </source>
</evidence>
<reference evidence="12" key="2">
    <citation type="submission" date="2015-01" db="EMBL/GenBank/DDBJ databases">
        <title>Evolutionary Origins and Diversification of the Mycorrhizal Mutualists.</title>
        <authorList>
            <consortium name="DOE Joint Genome Institute"/>
            <consortium name="Mycorrhizal Genomics Consortium"/>
            <person name="Kohler A."/>
            <person name="Kuo A."/>
            <person name="Nagy L.G."/>
            <person name="Floudas D."/>
            <person name="Copeland A."/>
            <person name="Barry K.W."/>
            <person name="Cichocki N."/>
            <person name="Veneault-Fourrey C."/>
            <person name="LaButti K."/>
            <person name="Lindquist E.A."/>
            <person name="Lipzen A."/>
            <person name="Lundell T."/>
            <person name="Morin E."/>
            <person name="Murat C."/>
            <person name="Riley R."/>
            <person name="Ohm R."/>
            <person name="Sun H."/>
            <person name="Tunlid A."/>
            <person name="Henrissat B."/>
            <person name="Grigoriev I.V."/>
            <person name="Hibbett D.S."/>
            <person name="Martin F."/>
        </authorList>
    </citation>
    <scope>NUCLEOTIDE SEQUENCE [LARGE SCALE GENOMIC DNA]</scope>
    <source>
        <strain evidence="12">h7</strain>
    </source>
</reference>
<evidence type="ECO:0000256" key="9">
    <source>
        <dbReference type="ARBA" id="ARBA00023136"/>
    </source>
</evidence>
<evidence type="ECO:0000256" key="4">
    <source>
        <dbReference type="ARBA" id="ARBA00022603"/>
    </source>
</evidence>
<evidence type="ECO:0000256" key="7">
    <source>
        <dbReference type="ARBA" id="ARBA00022692"/>
    </source>
</evidence>
<keyword evidence="12" id="KW-1185">Reference proteome</keyword>
<name>A0A0C3CBA8_HEBCY</name>
<sequence>MASDTLNGLASDVQQPVNLQANPLETIPLTNIPHGNIPNTPLASSTISFLLGSAFLFGVYTAVNDISGTARLLTYQLGCFIAAWAFFHWAEFAVTAGWNFEKCSVDSYLLDNGAMYHIANGSALLEYLASLYINPSGKSWPYVSQTGLAMVIFGQVLRSTAMIHASTNFSHSVAFRKRHSHRLVTDGVYAWFRHPSYAGFYYWALGTQLILQNPLTFVLFTILLWRFFYYRTQAEEKALVKFFGDDYIRYRRRVGTLIPFVP</sequence>
<evidence type="ECO:0000256" key="2">
    <source>
        <dbReference type="ARBA" id="ARBA00009140"/>
    </source>
</evidence>
<dbReference type="AlphaFoldDB" id="A0A0C3CBA8"/>
<gene>
    <name evidence="11" type="ORF">M413DRAFT_23865</name>
</gene>
<dbReference type="STRING" id="686832.A0A0C3CBA8"/>
<dbReference type="PROSITE" id="PS51564">
    <property type="entry name" value="SAM_ICMT"/>
    <property type="match status" value="1"/>
</dbReference>
<keyword evidence="7 10" id="KW-0812">Transmembrane</keyword>
<keyword evidence="4 10" id="KW-0489">Methyltransferase</keyword>
<dbReference type="PANTHER" id="PTHR12714:SF9">
    <property type="entry name" value="PROTEIN-S-ISOPRENYLCYSTEINE O-METHYLTRANSFERASE"/>
    <property type="match status" value="1"/>
</dbReference>
<dbReference type="Pfam" id="PF04140">
    <property type="entry name" value="ICMT"/>
    <property type="match status" value="1"/>
</dbReference>
<dbReference type="GO" id="GO:0004671">
    <property type="term" value="F:protein C-terminal S-isoprenylcysteine carboxyl O-methyltransferase activity"/>
    <property type="evidence" value="ECO:0007669"/>
    <property type="project" value="UniProtKB-EC"/>
</dbReference>
<evidence type="ECO:0000313" key="11">
    <source>
        <dbReference type="EMBL" id="KIM46080.1"/>
    </source>
</evidence>
<comment type="similarity">
    <text evidence="2 10">Belongs to the class VI-like SAM-binding methyltransferase superfamily. Isoprenylcysteine carboxyl methyltransferase family.</text>
</comment>
<dbReference type="InterPro" id="IPR025770">
    <property type="entry name" value="PPMT_MeTrfase"/>
</dbReference>
<comment type="catalytic activity">
    <reaction evidence="10">
        <text>[protein]-C-terminal S-[(2E,6E)-farnesyl]-L-cysteine + S-adenosyl-L-methionine = [protein]-C-terminal S-[(2E,6E)-farnesyl]-L-cysteine methyl ester + S-adenosyl-L-homocysteine</text>
        <dbReference type="Rhea" id="RHEA:21672"/>
        <dbReference type="Rhea" id="RHEA-COMP:12125"/>
        <dbReference type="Rhea" id="RHEA-COMP:12126"/>
        <dbReference type="ChEBI" id="CHEBI:57856"/>
        <dbReference type="ChEBI" id="CHEBI:59789"/>
        <dbReference type="ChEBI" id="CHEBI:90510"/>
        <dbReference type="ChEBI" id="CHEBI:90511"/>
        <dbReference type="EC" id="2.1.1.100"/>
    </reaction>
</comment>
<keyword evidence="5" id="KW-0808">Transferase</keyword>
<dbReference type="OrthoDB" id="422086at2759"/>
<comment type="caution">
    <text evidence="10">Lacks conserved residue(s) required for the propagation of feature annotation.</text>
</comment>